<protein>
    <submittedName>
        <fullName evidence="1">Uncharacterized protein</fullName>
    </submittedName>
</protein>
<dbReference type="Proteomes" id="UP001236657">
    <property type="component" value="Chromosome"/>
</dbReference>
<dbReference type="RefSeq" id="WP_308897167.1">
    <property type="nucleotide sequence ID" value="NZ_CP133218.1"/>
</dbReference>
<reference evidence="1 2" key="1">
    <citation type="submission" date="2023-08" db="EMBL/GenBank/DDBJ databases">
        <title>New molecular markers tilS and rpoB for phylogenetic and monitoring studies of the genus Thiothrix biodiversity.</title>
        <authorList>
            <person name="Ravin N.V."/>
            <person name="Smolyakov D."/>
            <person name="Markov N.D."/>
            <person name="Beletsky A.V."/>
            <person name="Mardanov A.V."/>
            <person name="Rudenko T.S."/>
            <person name="Grabovich M.Y."/>
        </authorList>
    </citation>
    <scope>NUCLEOTIDE SEQUENCE [LARGE SCALE GENOMIC DNA]</scope>
    <source>
        <strain evidence="1 2">MK1</strain>
    </source>
</reference>
<proteinExistence type="predicted"/>
<gene>
    <name evidence="1" type="ORF">RCF98_07180</name>
</gene>
<accession>A0ABY9MUB2</accession>
<name>A0ABY9MUB2_9GAMM</name>
<keyword evidence="2" id="KW-1185">Reference proteome</keyword>
<evidence type="ECO:0000313" key="2">
    <source>
        <dbReference type="Proteomes" id="UP001236657"/>
    </source>
</evidence>
<dbReference type="EMBL" id="CP133218">
    <property type="protein sequence ID" value="WML92118.1"/>
    <property type="molecule type" value="Genomic_DNA"/>
</dbReference>
<evidence type="ECO:0000313" key="1">
    <source>
        <dbReference type="EMBL" id="WML92118.1"/>
    </source>
</evidence>
<organism evidence="1 2">
    <name type="scientific">Thiothrix lacustris</name>
    <dbReference type="NCBI Taxonomy" id="525917"/>
    <lineage>
        <taxon>Bacteria</taxon>
        <taxon>Pseudomonadati</taxon>
        <taxon>Pseudomonadota</taxon>
        <taxon>Gammaproteobacteria</taxon>
        <taxon>Thiotrichales</taxon>
        <taxon>Thiotrichaceae</taxon>
        <taxon>Thiothrix</taxon>
    </lineage>
</organism>
<sequence length="54" mass="5751">MGTSPSFAKITGGDNLEGCTTPFCVRKISDIGCDQVIAITGKRAFKYQVVVKVV</sequence>